<feature type="region of interest" description="Disordered" evidence="1">
    <location>
        <begin position="1"/>
        <end position="59"/>
    </location>
</feature>
<dbReference type="InterPro" id="IPR025558">
    <property type="entry name" value="DUF4283"/>
</dbReference>
<name>A0A803PCI4_CANSA</name>
<accession>A0A803PCI4</accession>
<reference evidence="3" key="2">
    <citation type="submission" date="2021-03" db="UniProtKB">
        <authorList>
            <consortium name="EnsemblPlants"/>
        </authorList>
    </citation>
    <scope>IDENTIFICATION</scope>
</reference>
<dbReference type="InterPro" id="IPR036875">
    <property type="entry name" value="Znf_CCHC_sf"/>
</dbReference>
<proteinExistence type="predicted"/>
<dbReference type="EMBL" id="UZAU01000384">
    <property type="status" value="NOT_ANNOTATED_CDS"/>
    <property type="molecule type" value="Genomic_DNA"/>
</dbReference>
<keyword evidence="4" id="KW-1185">Reference proteome</keyword>
<reference evidence="3" key="1">
    <citation type="submission" date="2018-11" db="EMBL/GenBank/DDBJ databases">
        <authorList>
            <person name="Grassa J C."/>
        </authorList>
    </citation>
    <scope>NUCLEOTIDE SEQUENCE [LARGE SCALE GENOMIC DNA]</scope>
</reference>
<organism evidence="3 4">
    <name type="scientific">Cannabis sativa</name>
    <name type="common">Hemp</name>
    <name type="synonym">Marijuana</name>
    <dbReference type="NCBI Taxonomy" id="3483"/>
    <lineage>
        <taxon>Eukaryota</taxon>
        <taxon>Viridiplantae</taxon>
        <taxon>Streptophyta</taxon>
        <taxon>Embryophyta</taxon>
        <taxon>Tracheophyta</taxon>
        <taxon>Spermatophyta</taxon>
        <taxon>Magnoliopsida</taxon>
        <taxon>eudicotyledons</taxon>
        <taxon>Gunneridae</taxon>
        <taxon>Pentapetalae</taxon>
        <taxon>rosids</taxon>
        <taxon>fabids</taxon>
        <taxon>Rosales</taxon>
        <taxon>Cannabaceae</taxon>
        <taxon>Cannabis</taxon>
    </lineage>
</organism>
<dbReference type="GO" id="GO:0008270">
    <property type="term" value="F:zinc ion binding"/>
    <property type="evidence" value="ECO:0007669"/>
    <property type="project" value="InterPro"/>
</dbReference>
<feature type="compositionally biased region" description="Acidic residues" evidence="1">
    <location>
        <begin position="34"/>
        <end position="44"/>
    </location>
</feature>
<evidence type="ECO:0000256" key="1">
    <source>
        <dbReference type="SAM" id="MobiDB-lite"/>
    </source>
</evidence>
<feature type="domain" description="DUF4283" evidence="2">
    <location>
        <begin position="105"/>
        <end position="185"/>
    </location>
</feature>
<feature type="compositionally biased region" description="Basic residues" evidence="1">
    <location>
        <begin position="1"/>
        <end position="11"/>
    </location>
</feature>
<dbReference type="EnsemblPlants" id="evm.model.04.1294">
    <property type="protein sequence ID" value="cds.evm.model.04.1294"/>
    <property type="gene ID" value="evm.TU.04.1294"/>
</dbReference>
<sequence length="693" mass="79520">MKSNAKKKKKGPSSSIDVKKTKSMDEVLGVEPIDFSDEEEEQSLEDQRANPSTRCSEEVARGVQITPPVLRSGNVVRNLSTSFDNTKASSQVKITLDDIHEEVNFWNLSLVCYILGANPPLTVLDGFVRRLWKDKIDKVGLLSYGIFFIRFYEVADRDSVLNGGHIFFNKRPVIMKAWDPNVDFKKEDVSRVLVWITMDDLELKYWGENSLFKIIGQVGAPIMVDAVIKERDKLSYPRVLIEVSIHQDFPHTIYFENEFGNTVPAKVTYEWKSILCKNCKGMGHETADCRKREGKPQEWLIKMDSNKTEGSAGGKPPNKEFIQVRNGWKLKEKEPPTHTETTNTFTVVEQADATDMAARGNLYKLFITFVYGFNDENGRKVLWNDLRSISSQELWVIFGDFNDILSKDERIGDKARVGTSTTFLDCVNDCQIHMLKAVVVFSLGVISNMQVTESIPRLIGGKKPFKYFCMWSYHPSYHMEVKKIREEKIVGSKMCQVVSKLKALKIFFRKFNRDHYSDIQAAERKAKQELDEIQGLLHQNMLDVNLQKQEQEARELYGKIRKDYCSFLQQKSRISWLKEGDENSALFHSSIRERRICNSILSICDTAGKRMEEPYEITNAFLMFYQNLLGSKIENRRTVVTKLITQGACVTEQDTQIFKAPYTLDEVKEDVFSISVTKAPGPDGYNSSFYQDN</sequence>
<dbReference type="Proteomes" id="UP000596661">
    <property type="component" value="Chromosome 4"/>
</dbReference>
<dbReference type="AlphaFoldDB" id="A0A803PCI4"/>
<dbReference type="InterPro" id="IPR040256">
    <property type="entry name" value="At4g02000-like"/>
</dbReference>
<evidence type="ECO:0000313" key="3">
    <source>
        <dbReference type="EnsemblPlants" id="cds.evm.model.04.1294"/>
    </source>
</evidence>
<dbReference type="PANTHER" id="PTHR31286">
    <property type="entry name" value="GLYCINE-RICH CELL WALL STRUCTURAL PROTEIN 1.8-LIKE"/>
    <property type="match status" value="1"/>
</dbReference>
<protein>
    <recommendedName>
        <fullName evidence="2">DUF4283 domain-containing protein</fullName>
    </recommendedName>
</protein>
<dbReference type="OMA" id="NHIRSIC"/>
<dbReference type="SUPFAM" id="SSF57756">
    <property type="entry name" value="Retrovirus zinc finger-like domains"/>
    <property type="match status" value="1"/>
</dbReference>
<evidence type="ECO:0000313" key="4">
    <source>
        <dbReference type="Proteomes" id="UP000596661"/>
    </source>
</evidence>
<dbReference type="Pfam" id="PF14111">
    <property type="entry name" value="DUF4283"/>
    <property type="match status" value="1"/>
</dbReference>
<dbReference type="PANTHER" id="PTHR31286:SF165">
    <property type="entry name" value="DUF4283 DOMAIN-CONTAINING PROTEIN"/>
    <property type="match status" value="1"/>
</dbReference>
<evidence type="ECO:0000259" key="2">
    <source>
        <dbReference type="Pfam" id="PF14111"/>
    </source>
</evidence>
<dbReference type="Gramene" id="evm.model.04.1294">
    <property type="protein sequence ID" value="cds.evm.model.04.1294"/>
    <property type="gene ID" value="evm.TU.04.1294"/>
</dbReference>
<dbReference type="GO" id="GO:0003676">
    <property type="term" value="F:nucleic acid binding"/>
    <property type="evidence" value="ECO:0007669"/>
    <property type="project" value="InterPro"/>
</dbReference>